<accession>A0A1A8V6J8</accession>
<evidence type="ECO:0000313" key="1">
    <source>
        <dbReference type="EMBL" id="SBS56339.1"/>
    </source>
</evidence>
<feature type="non-terminal residue" evidence="1">
    <location>
        <position position="1"/>
    </location>
</feature>
<dbReference type="EMBL" id="HAEJ01015882">
    <property type="protein sequence ID" value="SBS56339.1"/>
    <property type="molecule type" value="Transcribed_RNA"/>
</dbReference>
<reference evidence="1" key="2">
    <citation type="submission" date="2016-06" db="EMBL/GenBank/DDBJ databases">
        <title>The genome of a short-lived fish provides insights into sex chromosome evolution and the genetic control of aging.</title>
        <authorList>
            <person name="Reichwald K."/>
            <person name="Felder M."/>
            <person name="Petzold A."/>
            <person name="Koch P."/>
            <person name="Groth M."/>
            <person name="Platzer M."/>
        </authorList>
    </citation>
    <scope>NUCLEOTIDE SEQUENCE</scope>
    <source>
        <tissue evidence="1">Brain</tissue>
    </source>
</reference>
<keyword evidence="1" id="KW-0675">Receptor</keyword>
<organism evidence="1">
    <name type="scientific">Nothobranchius furzeri</name>
    <name type="common">Turquoise killifish</name>
    <dbReference type="NCBI Taxonomy" id="105023"/>
    <lineage>
        <taxon>Eukaryota</taxon>
        <taxon>Metazoa</taxon>
        <taxon>Chordata</taxon>
        <taxon>Craniata</taxon>
        <taxon>Vertebrata</taxon>
        <taxon>Euteleostomi</taxon>
        <taxon>Actinopterygii</taxon>
        <taxon>Neopterygii</taxon>
        <taxon>Teleostei</taxon>
        <taxon>Neoteleostei</taxon>
        <taxon>Acanthomorphata</taxon>
        <taxon>Ovalentaria</taxon>
        <taxon>Atherinomorphae</taxon>
        <taxon>Cyprinodontiformes</taxon>
        <taxon>Nothobranchiidae</taxon>
        <taxon>Nothobranchius</taxon>
    </lineage>
</organism>
<dbReference type="AlphaFoldDB" id="A0A1A8V6J8"/>
<proteinExistence type="predicted"/>
<feature type="non-terminal residue" evidence="1">
    <location>
        <position position="77"/>
    </location>
</feature>
<sequence>PLHEVFCRIPVLDPMSVCWNNQSLGGGRDKRTRTRRPATAVDDNCIVFCGALHEIWRLFKVPDHQNKNCACGGTESC</sequence>
<protein>
    <submittedName>
        <fullName evidence="1">Interleukin 17 receptor E</fullName>
    </submittedName>
</protein>
<gene>
    <name evidence="1" type="primary">CU179703.1</name>
</gene>
<name>A0A1A8V6J8_NOTFU</name>
<reference evidence="1" key="1">
    <citation type="submission" date="2016-05" db="EMBL/GenBank/DDBJ databases">
        <authorList>
            <person name="Lavstsen T."/>
            <person name="Jespersen J.S."/>
        </authorList>
    </citation>
    <scope>NUCLEOTIDE SEQUENCE</scope>
    <source>
        <tissue evidence="1">Brain</tissue>
    </source>
</reference>